<organism evidence="1 2">
    <name type="scientific">Anaerospora hongkongensis</name>
    <dbReference type="NCBI Taxonomy" id="244830"/>
    <lineage>
        <taxon>Bacteria</taxon>
        <taxon>Bacillati</taxon>
        <taxon>Bacillota</taxon>
        <taxon>Negativicutes</taxon>
        <taxon>Selenomonadales</taxon>
        <taxon>Sporomusaceae</taxon>
        <taxon>Anaerospora</taxon>
    </lineage>
</organism>
<evidence type="ECO:0000313" key="1">
    <source>
        <dbReference type="EMBL" id="TCL37234.1"/>
    </source>
</evidence>
<reference evidence="1 2" key="1">
    <citation type="submission" date="2019-03" db="EMBL/GenBank/DDBJ databases">
        <title>Genomic Encyclopedia of Type Strains, Phase IV (KMG-IV): sequencing the most valuable type-strain genomes for metagenomic binning, comparative biology and taxonomic classification.</title>
        <authorList>
            <person name="Goeker M."/>
        </authorList>
    </citation>
    <scope>NUCLEOTIDE SEQUENCE [LARGE SCALE GENOMIC DNA]</scope>
    <source>
        <strain evidence="1 2">DSM 15969</strain>
    </source>
</reference>
<dbReference type="AlphaFoldDB" id="A0A4R1Q605"/>
<proteinExistence type="predicted"/>
<sequence>MRCGTHLLAINRAVPSYGVGAAGVGDAAINSREKLKKFVQPFNFLNTQIQRY</sequence>
<comment type="caution">
    <text evidence="1">The sequence shown here is derived from an EMBL/GenBank/DDBJ whole genome shotgun (WGS) entry which is preliminary data.</text>
</comment>
<evidence type="ECO:0000313" key="2">
    <source>
        <dbReference type="Proteomes" id="UP000295063"/>
    </source>
</evidence>
<accession>A0A4R1Q605</accession>
<name>A0A4R1Q605_9FIRM</name>
<keyword evidence="2" id="KW-1185">Reference proteome</keyword>
<gene>
    <name evidence="1" type="ORF">EV210_106101</name>
</gene>
<protein>
    <submittedName>
        <fullName evidence="1">Uncharacterized protein</fullName>
    </submittedName>
</protein>
<dbReference type="Proteomes" id="UP000295063">
    <property type="component" value="Unassembled WGS sequence"/>
</dbReference>
<dbReference type="EMBL" id="SLUI01000006">
    <property type="protein sequence ID" value="TCL37234.1"/>
    <property type="molecule type" value="Genomic_DNA"/>
</dbReference>